<evidence type="ECO:0000256" key="1">
    <source>
        <dbReference type="ARBA" id="ARBA00005640"/>
    </source>
</evidence>
<evidence type="ECO:0000256" key="2">
    <source>
        <dbReference type="ARBA" id="ARBA00022980"/>
    </source>
</evidence>
<feature type="compositionally biased region" description="Basic residues" evidence="4">
    <location>
        <begin position="25"/>
        <end position="34"/>
    </location>
</feature>
<feature type="region of interest" description="Disordered" evidence="4">
    <location>
        <begin position="25"/>
        <end position="45"/>
    </location>
</feature>
<gene>
    <name evidence="5" type="ordered locus">At3g49010</name>
</gene>
<dbReference type="GO" id="GO:0005840">
    <property type="term" value="C:ribosome"/>
    <property type="evidence" value="ECO:0007669"/>
    <property type="project" value="UniProtKB-KW"/>
</dbReference>
<keyword evidence="3" id="KW-0687">Ribonucleoprotein</keyword>
<feature type="compositionally biased region" description="Basic and acidic residues" evidence="4">
    <location>
        <begin position="35"/>
        <end position="45"/>
    </location>
</feature>
<dbReference type="GO" id="GO:1990904">
    <property type="term" value="C:ribonucleoprotein complex"/>
    <property type="evidence" value="ECO:0007669"/>
    <property type="project" value="UniProtKB-KW"/>
</dbReference>
<protein>
    <submittedName>
        <fullName evidence="5">60S ribosomal protein L13, BBC1 protein</fullName>
    </submittedName>
</protein>
<proteinExistence type="evidence at transcript level"/>
<comment type="similarity">
    <text evidence="1">Belongs to the eukaryotic ribosomal protein eL13 family.</text>
</comment>
<dbReference type="EMBL" id="AK229604">
    <property type="protein sequence ID" value="BAF01450.1"/>
    <property type="molecule type" value="mRNA"/>
</dbReference>
<evidence type="ECO:0000256" key="3">
    <source>
        <dbReference type="ARBA" id="ARBA00023274"/>
    </source>
</evidence>
<accession>Q0WN50</accession>
<organism evidence="5">
    <name type="scientific">Arabidopsis thaliana</name>
    <name type="common">Mouse-ear cress</name>
    <dbReference type="NCBI Taxonomy" id="3702"/>
    <lineage>
        <taxon>Eukaryota</taxon>
        <taxon>Viridiplantae</taxon>
        <taxon>Streptophyta</taxon>
        <taxon>Embryophyta</taxon>
        <taxon>Tracheophyta</taxon>
        <taxon>Spermatophyta</taxon>
        <taxon>Magnoliopsida</taxon>
        <taxon>eudicotyledons</taxon>
        <taxon>Gunneridae</taxon>
        <taxon>Pentapetalae</taxon>
        <taxon>rosids</taxon>
        <taxon>malvids</taxon>
        <taxon>Brassicales</taxon>
        <taxon>Brassicaceae</taxon>
        <taxon>Camelineae</taxon>
        <taxon>Arabidopsis</taxon>
    </lineage>
</organism>
<dbReference type="FunFam" id="1.20.5.110:FF:000003">
    <property type="entry name" value="60S ribosomal protein L13"/>
    <property type="match status" value="1"/>
</dbReference>
<reference evidence="5" key="1">
    <citation type="submission" date="2006-07" db="EMBL/GenBank/DDBJ databases">
        <title>Large-scale analysis of RIKEN Arabidopsis full-length (RAFL) cDNAs.</title>
        <authorList>
            <person name="Totoki Y."/>
            <person name="Seki M."/>
            <person name="Ishida J."/>
            <person name="Nakajima M."/>
            <person name="Enju A."/>
            <person name="Morosawa T."/>
            <person name="Kamiya A."/>
            <person name="Narusaka M."/>
            <person name="Shin-i T."/>
            <person name="Nakagawa M."/>
            <person name="Sakamoto N."/>
            <person name="Oishi K."/>
            <person name="Kohara Y."/>
            <person name="Kobayashi M."/>
            <person name="Toyoda A."/>
            <person name="Sakaki Y."/>
            <person name="Sakurai T."/>
            <person name="Iida K."/>
            <person name="Akiyama K."/>
            <person name="Satou M."/>
            <person name="Toyoda T."/>
            <person name="Konagaya A."/>
            <person name="Carninci P."/>
            <person name="Kawai J."/>
            <person name="Hayashizaki Y."/>
            <person name="Shinozaki K."/>
        </authorList>
    </citation>
    <scope>NUCLEOTIDE SEQUENCE</scope>
</reference>
<evidence type="ECO:0000313" key="5">
    <source>
        <dbReference type="EMBL" id="BAF01450.1"/>
    </source>
</evidence>
<sequence length="45" mass="5262">MELVKLTSEMKSFKAFDKIRLERTNKRHAGARAKRAAEAEKEEKK</sequence>
<dbReference type="Gene3D" id="1.20.5.110">
    <property type="match status" value="1"/>
</dbReference>
<keyword evidence="2 5" id="KW-0689">Ribosomal protein</keyword>
<dbReference type="AlphaFoldDB" id="Q0WN50"/>
<evidence type="ECO:0000256" key="4">
    <source>
        <dbReference type="SAM" id="MobiDB-lite"/>
    </source>
</evidence>
<name>Q0WN50_ARATH</name>